<sequence length="308" mass="34182">MENTTVRTLLGPGLYDWLEASYLAPDFDRTDANSLAAELLRLVQAPIARLGTAAGLAGHQVSISGTGVHIMTTETSKTAFQWQVNQLRATLERRGQSDLDTLLQWLEDHREVSVPLQGWAGSAAGQRHRRELFTHTLDFQEYENISASRPVFLGLGPVRRRLESFEVGRVLGADFLQELRDQVRTRTLTSDNENLLRTYVYPALASLTIGHAIPELGLKLAGDGIELTIARVDDANAKEADAGLDQLLRNKMNEALMTGARHLRRLTTYLDSTASASRFATYFGSSAYTKPAPAEPRNLPTTRVYRLF</sequence>
<proteinExistence type="predicted"/>
<keyword evidence="2" id="KW-1185">Reference proteome</keyword>
<evidence type="ECO:0000313" key="2">
    <source>
        <dbReference type="Proteomes" id="UP001596513"/>
    </source>
</evidence>
<accession>A0ABW2U7N9</accession>
<comment type="caution">
    <text evidence="1">The sequence shown here is derived from an EMBL/GenBank/DDBJ whole genome shotgun (WGS) entry which is preliminary data.</text>
</comment>
<name>A0ABW2U7N9_9BACT</name>
<gene>
    <name evidence="1" type="ORF">ACFQT0_19450</name>
</gene>
<dbReference type="RefSeq" id="WP_380204795.1">
    <property type="nucleotide sequence ID" value="NZ_JBHTEK010000001.1"/>
</dbReference>
<dbReference type="Proteomes" id="UP001596513">
    <property type="component" value="Unassembled WGS sequence"/>
</dbReference>
<dbReference type="EMBL" id="JBHTEK010000001">
    <property type="protein sequence ID" value="MFC7669285.1"/>
    <property type="molecule type" value="Genomic_DNA"/>
</dbReference>
<dbReference type="Pfam" id="PF20459">
    <property type="entry name" value="DUF6712"/>
    <property type="match status" value="2"/>
</dbReference>
<protein>
    <submittedName>
        <fullName evidence="1">DUF6712 family protein</fullName>
    </submittedName>
</protein>
<organism evidence="1 2">
    <name type="scientific">Hymenobacter humi</name>
    <dbReference type="NCBI Taxonomy" id="1411620"/>
    <lineage>
        <taxon>Bacteria</taxon>
        <taxon>Pseudomonadati</taxon>
        <taxon>Bacteroidota</taxon>
        <taxon>Cytophagia</taxon>
        <taxon>Cytophagales</taxon>
        <taxon>Hymenobacteraceae</taxon>
        <taxon>Hymenobacter</taxon>
    </lineage>
</organism>
<reference evidence="2" key="1">
    <citation type="journal article" date="2019" name="Int. J. Syst. Evol. Microbiol.">
        <title>The Global Catalogue of Microorganisms (GCM) 10K type strain sequencing project: providing services to taxonomists for standard genome sequencing and annotation.</title>
        <authorList>
            <consortium name="The Broad Institute Genomics Platform"/>
            <consortium name="The Broad Institute Genome Sequencing Center for Infectious Disease"/>
            <person name="Wu L."/>
            <person name="Ma J."/>
        </authorList>
    </citation>
    <scope>NUCLEOTIDE SEQUENCE [LARGE SCALE GENOMIC DNA]</scope>
    <source>
        <strain evidence="2">JCM 19635</strain>
    </source>
</reference>
<evidence type="ECO:0000313" key="1">
    <source>
        <dbReference type="EMBL" id="MFC7669285.1"/>
    </source>
</evidence>
<dbReference type="InterPro" id="IPR046558">
    <property type="entry name" value="DUF6712"/>
</dbReference>